<reference evidence="9" key="1">
    <citation type="journal article" date="2019" name="Int. J. Syst. Evol. Microbiol.">
        <title>The Global Catalogue of Microorganisms (GCM) 10K type strain sequencing project: providing services to taxonomists for standard genome sequencing and annotation.</title>
        <authorList>
            <consortium name="The Broad Institute Genomics Platform"/>
            <consortium name="The Broad Institute Genome Sequencing Center for Infectious Disease"/>
            <person name="Wu L."/>
            <person name="Ma J."/>
        </authorList>
    </citation>
    <scope>NUCLEOTIDE SEQUENCE [LARGE SCALE GENOMIC DNA]</scope>
    <source>
        <strain evidence="9">JCM 17338</strain>
    </source>
</reference>
<feature type="domain" description="Integral membrane bound transporter" evidence="7">
    <location>
        <begin position="285"/>
        <end position="408"/>
    </location>
</feature>
<feature type="domain" description="Integral membrane protein YccS N-terminal" evidence="6">
    <location>
        <begin position="30"/>
        <end position="231"/>
    </location>
</feature>
<dbReference type="Pfam" id="PF12805">
    <property type="entry name" value="FUSC-like"/>
    <property type="match status" value="1"/>
</dbReference>
<sequence>MALIGLMSTVLGIFILGLRPANPIILITNILIGGIWYYIISLLQVWIWPYRSIHHAIYECLTGTASLLALRAKAYDELLKPKDFDAQNIVLHLKLNAKQELMRDLLIGDKQAMRKGNLKGNRLLAIGTDVIDLYEQVTAIHQDYELLQKELKEIDALKHVQYLVKTLSIALYKCSGRFLGKAGLSKTLILGDKFEADLNHLIQLTHSSSQSLPKKVATNIQSIAKLIRNIDSDIETNNKTEFKKVEYIDFLSKQSLSINDIKNQFSIHAPVFRFALRLSILSLIAMSINYWIPEQHYTYWFLLTIMIVNRPSFGLTRKRNSERLKGTVIGLVLSFMLIQLSLPIWLQLTLSVLSLLGFFAFNRIKYLFSVFCITVMVILCLNLYHGSPLLIIGDRLIFTLMGCGLSFAAAYIFPIWETPRINMLISDTIGANHDYLFSVLNFKNGNGNLHQTRLARKVSYLKFASFTEAIESLKKEPQSKKLDMAGLLNIQVLCYQINGHIAGIFASTDLADSNNSNSEVLATLDYCKKESLNLDITAIKKGFHNNNESSPLLSKLVFQLKQHFS</sequence>
<dbReference type="Pfam" id="PF13515">
    <property type="entry name" value="FUSC_2"/>
    <property type="match status" value="1"/>
</dbReference>
<keyword evidence="3 5" id="KW-1133">Transmembrane helix</keyword>
<protein>
    <recommendedName>
        <fullName evidence="10">Integral membrane protein YccS N-terminal domain-containing protein</fullName>
    </recommendedName>
</protein>
<comment type="caution">
    <text evidence="8">The sequence shown here is derived from an EMBL/GenBank/DDBJ whole genome shotgun (WGS) entry which is preliminary data.</text>
</comment>
<feature type="transmembrane region" description="Helical" evidence="5">
    <location>
        <begin position="366"/>
        <end position="384"/>
    </location>
</feature>
<dbReference type="InterPro" id="IPR049453">
    <property type="entry name" value="Memb_transporter_dom"/>
</dbReference>
<evidence type="ECO:0000313" key="9">
    <source>
        <dbReference type="Proteomes" id="UP001501081"/>
    </source>
</evidence>
<keyword evidence="2 5" id="KW-0812">Transmembrane</keyword>
<proteinExistence type="predicted"/>
<name>A0ABP7NSI8_9SPHI</name>
<evidence type="ECO:0000256" key="1">
    <source>
        <dbReference type="ARBA" id="ARBA00004141"/>
    </source>
</evidence>
<feature type="transmembrane region" description="Helical" evidence="5">
    <location>
        <begin position="30"/>
        <end position="48"/>
    </location>
</feature>
<evidence type="ECO:0000313" key="8">
    <source>
        <dbReference type="EMBL" id="GAA3953195.1"/>
    </source>
</evidence>
<dbReference type="EMBL" id="BAABAK010000001">
    <property type="protein sequence ID" value="GAA3953195.1"/>
    <property type="molecule type" value="Genomic_DNA"/>
</dbReference>
<evidence type="ECO:0000259" key="7">
    <source>
        <dbReference type="Pfam" id="PF13515"/>
    </source>
</evidence>
<evidence type="ECO:0000259" key="6">
    <source>
        <dbReference type="Pfam" id="PF12805"/>
    </source>
</evidence>
<feature type="transmembrane region" description="Helical" evidence="5">
    <location>
        <begin position="298"/>
        <end position="316"/>
    </location>
</feature>
<evidence type="ECO:0000256" key="5">
    <source>
        <dbReference type="SAM" id="Phobius"/>
    </source>
</evidence>
<dbReference type="InterPro" id="IPR032692">
    <property type="entry name" value="YccS_N"/>
</dbReference>
<feature type="transmembrane region" description="Helical" evidence="5">
    <location>
        <begin position="328"/>
        <end position="346"/>
    </location>
</feature>
<gene>
    <name evidence="8" type="ORF">GCM10022246_04230</name>
</gene>
<comment type="subcellular location">
    <subcellularLocation>
        <location evidence="1">Membrane</location>
        <topology evidence="1">Multi-pass membrane protein</topology>
    </subcellularLocation>
</comment>
<keyword evidence="4 5" id="KW-0472">Membrane</keyword>
<accession>A0ABP7NSI8</accession>
<evidence type="ECO:0000256" key="3">
    <source>
        <dbReference type="ARBA" id="ARBA00022989"/>
    </source>
</evidence>
<evidence type="ECO:0000256" key="4">
    <source>
        <dbReference type="ARBA" id="ARBA00023136"/>
    </source>
</evidence>
<dbReference type="Proteomes" id="UP001501081">
    <property type="component" value="Unassembled WGS sequence"/>
</dbReference>
<evidence type="ECO:0000256" key="2">
    <source>
        <dbReference type="ARBA" id="ARBA00022692"/>
    </source>
</evidence>
<keyword evidence="9" id="KW-1185">Reference proteome</keyword>
<feature type="transmembrane region" description="Helical" evidence="5">
    <location>
        <begin position="396"/>
        <end position="416"/>
    </location>
</feature>
<organism evidence="8 9">
    <name type="scientific">Pedobacter ginsengiterrae</name>
    <dbReference type="NCBI Taxonomy" id="871696"/>
    <lineage>
        <taxon>Bacteria</taxon>
        <taxon>Pseudomonadati</taxon>
        <taxon>Bacteroidota</taxon>
        <taxon>Sphingobacteriia</taxon>
        <taxon>Sphingobacteriales</taxon>
        <taxon>Sphingobacteriaceae</taxon>
        <taxon>Pedobacter</taxon>
    </lineage>
</organism>
<evidence type="ECO:0008006" key="10">
    <source>
        <dbReference type="Google" id="ProtNLM"/>
    </source>
</evidence>
<feature type="transmembrane region" description="Helical" evidence="5">
    <location>
        <begin position="274"/>
        <end position="292"/>
    </location>
</feature>